<accession>A0A8C7BRG7</accession>
<dbReference type="GeneTree" id="ENSGT00910000144338"/>
<dbReference type="GO" id="GO:0048240">
    <property type="term" value="P:sperm capacitation"/>
    <property type="evidence" value="ECO:0007669"/>
    <property type="project" value="TreeGrafter"/>
</dbReference>
<sequence length="152" mass="17386">MATSHPIGHVQLPRADAIRSRLIDTFSLIEHLQGLSQAVPRHTIREIVDPSRQKKVMLGDQHQLVRFSIKPRHTGQITHGRRLMSRLRVRCSQRPPLSLWAGWVLECILLYPLFLIICLYCLSCLIICLKTYFPFSKLILTGSLLALMIPPV</sequence>
<evidence type="ECO:0000313" key="2">
    <source>
        <dbReference type="Ensembl" id="ENSNVIP00000026888.1"/>
    </source>
</evidence>
<protein>
    <submittedName>
        <fullName evidence="2">Uncharacterized protein</fullName>
    </submittedName>
</protein>
<keyword evidence="3" id="KW-1185">Reference proteome</keyword>
<dbReference type="Ensembl" id="ENSNVIT00000031193.1">
    <property type="protein sequence ID" value="ENSNVIP00000026888.1"/>
    <property type="gene ID" value="ENSNVIG00000020798.1"/>
</dbReference>
<dbReference type="PANTHER" id="PTHR46923">
    <property type="entry name" value="CATION CHANNEL SPERM-ASSOCIATED PROTEIN 2"/>
    <property type="match status" value="1"/>
</dbReference>
<evidence type="ECO:0000313" key="3">
    <source>
        <dbReference type="Proteomes" id="UP000694425"/>
    </source>
</evidence>
<keyword evidence="1" id="KW-0812">Transmembrane</keyword>
<dbReference type="GO" id="GO:0005227">
    <property type="term" value="F:calcium-activated cation channel activity"/>
    <property type="evidence" value="ECO:0007669"/>
    <property type="project" value="InterPro"/>
</dbReference>
<reference evidence="2" key="1">
    <citation type="submission" date="2025-08" db="UniProtKB">
        <authorList>
            <consortium name="Ensembl"/>
        </authorList>
    </citation>
    <scope>IDENTIFICATION</scope>
</reference>
<feature type="transmembrane region" description="Helical" evidence="1">
    <location>
        <begin position="108"/>
        <end position="129"/>
    </location>
</feature>
<dbReference type="InterPro" id="IPR028747">
    <property type="entry name" value="CatSper2"/>
</dbReference>
<organism evidence="2 3">
    <name type="scientific">Neovison vison</name>
    <name type="common">American mink</name>
    <name type="synonym">Mustela vison</name>
    <dbReference type="NCBI Taxonomy" id="452646"/>
    <lineage>
        <taxon>Eukaryota</taxon>
        <taxon>Metazoa</taxon>
        <taxon>Chordata</taxon>
        <taxon>Craniata</taxon>
        <taxon>Vertebrata</taxon>
        <taxon>Euteleostomi</taxon>
        <taxon>Mammalia</taxon>
        <taxon>Eutheria</taxon>
        <taxon>Laurasiatheria</taxon>
        <taxon>Carnivora</taxon>
        <taxon>Caniformia</taxon>
        <taxon>Musteloidea</taxon>
        <taxon>Mustelidae</taxon>
        <taxon>Mustelinae</taxon>
        <taxon>Neogale</taxon>
    </lineage>
</organism>
<reference evidence="2" key="2">
    <citation type="submission" date="2025-09" db="UniProtKB">
        <authorList>
            <consortium name="Ensembl"/>
        </authorList>
    </citation>
    <scope>IDENTIFICATION</scope>
</reference>
<keyword evidence="1" id="KW-0472">Membrane</keyword>
<name>A0A8C7BRG7_NEOVI</name>
<dbReference type="GO" id="GO:0030317">
    <property type="term" value="P:flagellated sperm motility"/>
    <property type="evidence" value="ECO:0007669"/>
    <property type="project" value="InterPro"/>
</dbReference>
<proteinExistence type="predicted"/>
<dbReference type="GO" id="GO:0036128">
    <property type="term" value="C:CatSper complex"/>
    <property type="evidence" value="ECO:0007669"/>
    <property type="project" value="InterPro"/>
</dbReference>
<dbReference type="PANTHER" id="PTHR46923:SF1">
    <property type="entry name" value="CATION CHANNEL SPERM-ASSOCIATED PROTEIN 2"/>
    <property type="match status" value="1"/>
</dbReference>
<evidence type="ECO:0000256" key="1">
    <source>
        <dbReference type="SAM" id="Phobius"/>
    </source>
</evidence>
<dbReference type="AlphaFoldDB" id="A0A8C7BRG7"/>
<keyword evidence="1" id="KW-1133">Transmembrane helix</keyword>
<dbReference type="Proteomes" id="UP000694425">
    <property type="component" value="Unplaced"/>
</dbReference>
<dbReference type="GO" id="GO:0009566">
    <property type="term" value="P:fertilization"/>
    <property type="evidence" value="ECO:0007669"/>
    <property type="project" value="TreeGrafter"/>
</dbReference>